<accession>A0A836AIA0</accession>
<reference evidence="2 3" key="1">
    <citation type="submission" date="2020-12" db="EMBL/GenBank/DDBJ databases">
        <title>De novo assembly of Tibetan sheep genome.</title>
        <authorList>
            <person name="Li X."/>
        </authorList>
    </citation>
    <scope>NUCLEOTIDE SEQUENCE [LARGE SCALE GENOMIC DNA]</scope>
    <source>
        <tissue evidence="2">Heart</tissue>
    </source>
</reference>
<name>A0A836AIA0_SHEEP</name>
<gene>
    <name evidence="2" type="ORF">JEQ12_015316</name>
</gene>
<evidence type="ECO:0000313" key="3">
    <source>
        <dbReference type="Proteomes" id="UP000664991"/>
    </source>
</evidence>
<evidence type="ECO:0000313" key="2">
    <source>
        <dbReference type="EMBL" id="KAG5210122.1"/>
    </source>
</evidence>
<organism evidence="2 3">
    <name type="scientific">Ovis aries</name>
    <name type="common">Sheep</name>
    <dbReference type="NCBI Taxonomy" id="9940"/>
    <lineage>
        <taxon>Eukaryota</taxon>
        <taxon>Metazoa</taxon>
        <taxon>Chordata</taxon>
        <taxon>Craniata</taxon>
        <taxon>Vertebrata</taxon>
        <taxon>Euteleostomi</taxon>
        <taxon>Mammalia</taxon>
        <taxon>Eutheria</taxon>
        <taxon>Laurasiatheria</taxon>
        <taxon>Artiodactyla</taxon>
        <taxon>Ruminantia</taxon>
        <taxon>Pecora</taxon>
        <taxon>Bovidae</taxon>
        <taxon>Caprinae</taxon>
        <taxon>Ovis</taxon>
    </lineage>
</organism>
<protein>
    <submittedName>
        <fullName evidence="2">Uncharacterized protein</fullName>
    </submittedName>
</protein>
<evidence type="ECO:0000256" key="1">
    <source>
        <dbReference type="SAM" id="MobiDB-lite"/>
    </source>
</evidence>
<feature type="region of interest" description="Disordered" evidence="1">
    <location>
        <begin position="16"/>
        <end position="89"/>
    </location>
</feature>
<dbReference type="AlphaFoldDB" id="A0A836AIA0"/>
<dbReference type="EMBL" id="JAEMGP010000004">
    <property type="protein sequence ID" value="KAG5210122.1"/>
    <property type="molecule type" value="Genomic_DNA"/>
</dbReference>
<sequence length="176" mass="19973">MSEKKRTSEELEDIISQFRKESRSRSVEESGLTKETSNLLKEDFDETSSNQIYEKHPRKNTFAIHDDTSTSSSGSKSKKNEEQRKTLQFSETIATYDSLQSKTGISQSSSLSETEMRAEYQAFVDSLSHETLGKISPQLSEENQEGSGFPSDNFTVNLKARGLQEFPKDILKVHYL</sequence>
<feature type="compositionally biased region" description="Basic and acidic residues" evidence="1">
    <location>
        <begin position="18"/>
        <end position="32"/>
    </location>
</feature>
<comment type="caution">
    <text evidence="2">The sequence shown here is derived from an EMBL/GenBank/DDBJ whole genome shotgun (WGS) entry which is preliminary data.</text>
</comment>
<proteinExistence type="predicted"/>
<dbReference type="Proteomes" id="UP000664991">
    <property type="component" value="Unassembled WGS sequence"/>
</dbReference>